<dbReference type="CDD" id="cd00449">
    <property type="entry name" value="PLPDE_IV"/>
    <property type="match status" value="1"/>
</dbReference>
<dbReference type="Pfam" id="PF01063">
    <property type="entry name" value="Aminotran_4"/>
    <property type="match status" value="1"/>
</dbReference>
<dbReference type="InterPro" id="IPR001544">
    <property type="entry name" value="Aminotrans_IV"/>
</dbReference>
<dbReference type="InterPro" id="IPR043132">
    <property type="entry name" value="BCAT-like_C"/>
</dbReference>
<comment type="cofactor">
    <cofactor evidence="1">
        <name>pyridoxal 5'-phosphate</name>
        <dbReference type="ChEBI" id="CHEBI:597326"/>
    </cofactor>
</comment>
<proteinExistence type="inferred from homology"/>
<reference evidence="5" key="1">
    <citation type="submission" date="2015-07" db="EMBL/GenBank/DDBJ databases">
        <title>Fjat-14205 dsm 2895.</title>
        <authorList>
            <person name="Liu B."/>
            <person name="Wang J."/>
            <person name="Zhu Y."/>
            <person name="Liu G."/>
            <person name="Chen Q."/>
            <person name="Chen Z."/>
            <person name="Lan J."/>
            <person name="Che J."/>
            <person name="Ge C."/>
            <person name="Shi H."/>
            <person name="Pan Z."/>
            <person name="Liu X."/>
        </authorList>
    </citation>
    <scope>NUCLEOTIDE SEQUENCE [LARGE SCALE GENOMIC DNA]</scope>
    <source>
        <strain evidence="5">DSM 25560</strain>
    </source>
</reference>
<dbReference type="Gene3D" id="3.20.10.10">
    <property type="entry name" value="D-amino Acid Aminotransferase, subunit A, domain 2"/>
    <property type="match status" value="1"/>
</dbReference>
<dbReference type="SUPFAM" id="SSF56752">
    <property type="entry name" value="D-aminoacid aminotransferase-like PLP-dependent enzymes"/>
    <property type="match status" value="1"/>
</dbReference>
<dbReference type="PANTHER" id="PTHR42743:SF11">
    <property type="entry name" value="AMINODEOXYCHORISMATE LYASE"/>
    <property type="match status" value="1"/>
</dbReference>
<dbReference type="NCBIfam" id="NF005800">
    <property type="entry name" value="PRK07650.1"/>
    <property type="match status" value="1"/>
</dbReference>
<dbReference type="EMBL" id="LGRV01000002">
    <property type="protein sequence ID" value="KOS70327.1"/>
    <property type="molecule type" value="Genomic_DNA"/>
</dbReference>
<comment type="similarity">
    <text evidence="2">Belongs to the class-IV pyridoxal-phosphate-dependent aminotransferase family.</text>
</comment>
<protein>
    <submittedName>
        <fullName evidence="4">4-amino-4-deoxychorismate lyase</fullName>
    </submittedName>
</protein>
<comment type="caution">
    <text evidence="4">The sequence shown here is derived from an EMBL/GenBank/DDBJ whole genome shotgun (WGS) entry which is preliminary data.</text>
</comment>
<accession>A0ABR5K4L4</accession>
<name>A0ABR5K4L4_9BACI</name>
<dbReference type="GO" id="GO:0016829">
    <property type="term" value="F:lyase activity"/>
    <property type="evidence" value="ECO:0007669"/>
    <property type="project" value="UniProtKB-KW"/>
</dbReference>
<dbReference type="RefSeq" id="WP_053582303.1">
    <property type="nucleotide sequence ID" value="NZ_LGRV01000002.1"/>
</dbReference>
<evidence type="ECO:0000313" key="4">
    <source>
        <dbReference type="EMBL" id="KOS70327.1"/>
    </source>
</evidence>
<sequence>MQCWMNGEYVAASDLRISPFDHGFLYGLGFFETFRTYEGKVLFFEAHMERLLAALTQYRIHMPYTAGELIAVIEHLNEQAGGHDGYFRLNVSAGEHGIGLQPTEYTKPNVILFRKELHVIPNGQEKTAQWLETPRNSPEHGVRVKSHHYGNNVLGRFEMPSLATQEGFFLTEAGYVAEGVTSNVFWVKNDILYTPSLETGILPGITREWVIQKANQIGIQVEEGLFTQSDVEQASECFITNSVQELVPISQLGDIQLLGNKGLIYARLHEAYVEEIKQ</sequence>
<dbReference type="InterPro" id="IPR043131">
    <property type="entry name" value="BCAT-like_N"/>
</dbReference>
<evidence type="ECO:0000256" key="2">
    <source>
        <dbReference type="ARBA" id="ARBA00009320"/>
    </source>
</evidence>
<keyword evidence="3" id="KW-0663">Pyridoxal phosphate</keyword>
<dbReference type="InterPro" id="IPR050571">
    <property type="entry name" value="Class-IV_PLP-Dep_Aminotrnsfr"/>
</dbReference>
<dbReference type="Gene3D" id="3.30.470.10">
    <property type="match status" value="1"/>
</dbReference>
<dbReference type="Proteomes" id="UP000050668">
    <property type="component" value="Unassembled WGS sequence"/>
</dbReference>
<evidence type="ECO:0000256" key="1">
    <source>
        <dbReference type="ARBA" id="ARBA00001933"/>
    </source>
</evidence>
<gene>
    <name evidence="4" type="ORF">AEA09_02185</name>
</gene>
<evidence type="ECO:0000313" key="5">
    <source>
        <dbReference type="Proteomes" id="UP000050668"/>
    </source>
</evidence>
<evidence type="ECO:0000256" key="3">
    <source>
        <dbReference type="ARBA" id="ARBA00022898"/>
    </source>
</evidence>
<dbReference type="PANTHER" id="PTHR42743">
    <property type="entry name" value="AMINO-ACID AMINOTRANSFERASE"/>
    <property type="match status" value="1"/>
</dbReference>
<organism evidence="4 5">
    <name type="scientific">Lysinibacillus contaminans</name>
    <dbReference type="NCBI Taxonomy" id="1293441"/>
    <lineage>
        <taxon>Bacteria</taxon>
        <taxon>Bacillati</taxon>
        <taxon>Bacillota</taxon>
        <taxon>Bacilli</taxon>
        <taxon>Bacillales</taxon>
        <taxon>Bacillaceae</taxon>
        <taxon>Lysinibacillus</taxon>
    </lineage>
</organism>
<dbReference type="InterPro" id="IPR036038">
    <property type="entry name" value="Aminotransferase-like"/>
</dbReference>
<keyword evidence="5" id="KW-1185">Reference proteome</keyword>
<keyword evidence="4" id="KW-0456">Lyase</keyword>